<dbReference type="OrthoDB" id="2106621at2759"/>
<sequence>MEKFINFLKENDNGGSHFTKATPADLNKLLDLGKGHLPKEFVEFYTKFMPKKDVKIRDIKFFSVNKIEELNSFEVPGASLYLHDFLTFGVVSQIEDVICIDLKDGAIYQCEHSLFADPNEPIEFFLESINETVSLPINHDNITQCSVKLADNFIEFTNNLIDNEWVAYDDVFQYLADMFQ</sequence>
<dbReference type="InterPro" id="IPR037883">
    <property type="entry name" value="Knr4/Smi1-like_sf"/>
</dbReference>
<dbReference type="Gene3D" id="3.40.1580.10">
    <property type="entry name" value="SMI1/KNR4-like"/>
    <property type="match status" value="1"/>
</dbReference>
<evidence type="ECO:0008006" key="3">
    <source>
        <dbReference type="Google" id="ProtNLM"/>
    </source>
</evidence>
<keyword evidence="2" id="KW-1185">Reference proteome</keyword>
<accession>A0A1Y2AD17</accession>
<evidence type="ECO:0000313" key="2">
    <source>
        <dbReference type="Proteomes" id="UP000193920"/>
    </source>
</evidence>
<dbReference type="SUPFAM" id="SSF160631">
    <property type="entry name" value="SMI1/KNR4-like"/>
    <property type="match status" value="1"/>
</dbReference>
<reference evidence="1 2" key="1">
    <citation type="submission" date="2016-08" db="EMBL/GenBank/DDBJ databases">
        <title>A Parts List for Fungal Cellulosomes Revealed by Comparative Genomics.</title>
        <authorList>
            <consortium name="DOE Joint Genome Institute"/>
            <person name="Haitjema C.H."/>
            <person name="Gilmore S.P."/>
            <person name="Henske J.K."/>
            <person name="Solomon K.V."/>
            <person name="De Groot R."/>
            <person name="Kuo A."/>
            <person name="Mondo S.J."/>
            <person name="Salamov A.A."/>
            <person name="Labutti K."/>
            <person name="Zhao Z."/>
            <person name="Chiniquy J."/>
            <person name="Barry K."/>
            <person name="Brewer H.M."/>
            <person name="Purvine S.O."/>
            <person name="Wright A.T."/>
            <person name="Boxma B."/>
            <person name="Van Alen T."/>
            <person name="Hackstein J.H."/>
            <person name="Baker S.E."/>
            <person name="Grigoriev I.V."/>
            <person name="O'Malley M.A."/>
        </authorList>
    </citation>
    <scope>NUCLEOTIDE SEQUENCE [LARGE SCALE GENOMIC DNA]</scope>
    <source>
        <strain evidence="1 2">G1</strain>
    </source>
</reference>
<protein>
    <recommendedName>
        <fullName evidence="3">Knr4/Smi1-like domain-containing protein</fullName>
    </recommendedName>
</protein>
<dbReference type="Proteomes" id="UP000193920">
    <property type="component" value="Unassembled WGS sequence"/>
</dbReference>
<gene>
    <name evidence="1" type="ORF">LY90DRAFT_708002</name>
</gene>
<organism evidence="1 2">
    <name type="scientific">Neocallimastix californiae</name>
    <dbReference type="NCBI Taxonomy" id="1754190"/>
    <lineage>
        <taxon>Eukaryota</taxon>
        <taxon>Fungi</taxon>
        <taxon>Fungi incertae sedis</taxon>
        <taxon>Chytridiomycota</taxon>
        <taxon>Chytridiomycota incertae sedis</taxon>
        <taxon>Neocallimastigomycetes</taxon>
        <taxon>Neocallimastigales</taxon>
        <taxon>Neocallimastigaceae</taxon>
        <taxon>Neocallimastix</taxon>
    </lineage>
</organism>
<comment type="caution">
    <text evidence="1">The sequence shown here is derived from an EMBL/GenBank/DDBJ whole genome shotgun (WGS) entry which is preliminary data.</text>
</comment>
<dbReference type="AlphaFoldDB" id="A0A1Y2AD17"/>
<dbReference type="EMBL" id="MCOG01000299">
    <property type="protein sequence ID" value="ORY20157.1"/>
    <property type="molecule type" value="Genomic_DNA"/>
</dbReference>
<proteinExistence type="predicted"/>
<name>A0A1Y2AD17_9FUNG</name>
<evidence type="ECO:0000313" key="1">
    <source>
        <dbReference type="EMBL" id="ORY20157.1"/>
    </source>
</evidence>